<dbReference type="SMART" id="SM00091">
    <property type="entry name" value="PAS"/>
    <property type="match status" value="2"/>
</dbReference>
<evidence type="ECO:0000256" key="2">
    <source>
        <dbReference type="ARBA" id="ARBA00012438"/>
    </source>
</evidence>
<sequence>MNDRPRPVCVVRVGGDPDPESDALAAVAGATVRRVDGPDDALAALDDERVDCVVVDPDDAEWDPVALVAALNQRDPGLDAPVVLATTSDLDPYVEADVVGALAAVVRPDDQRALTDAVGEALAASRERAADREDAARYRALVEGAPVPVCALDGDGAIRSANDALAALLELADPDDVVDRNAREFVAADARASAAARLERVIDDRERTPPAQRTLVAADGTEKYALASMQPVTDRGEPAAQVVLHNVTEHKRLEAALREQRDRFSTLFEHLSEPVVATEFDDGGPLVTDVNESFAETFGVDAAAVTGRPLDDLIVPTEDRETAAAFNERARTGERLEVEVRRRTPDGPRDFLLRFAPYDDASGGYAIYIDVTERREWERQLRRQNERLEEVARVVSHDLRNPLNVAAGTADALAADADDEDRDHFERIGRAHDRMAAIVDDMLALARQGQSVSDLGPVALAAMARDAWDTVETADATLDIRTTATVMADESRLRGAFENLFTNAVTHGGADVTVTVGDMPDCPVDERDDGDPRRGGFFVADDGRGVPDEDRERVFDSGYSTGEESTGFGLAIVQSIVEAHGWDVRVTDRLDGESGARFEVTGVEFAGN</sequence>
<dbReference type="PANTHER" id="PTHR43711:SF1">
    <property type="entry name" value="HISTIDINE KINASE 1"/>
    <property type="match status" value="1"/>
</dbReference>
<dbReference type="InterPro" id="IPR003661">
    <property type="entry name" value="HisK_dim/P_dom"/>
</dbReference>
<dbReference type="CDD" id="cd00082">
    <property type="entry name" value="HisKA"/>
    <property type="match status" value="1"/>
</dbReference>
<dbReference type="SUPFAM" id="SSF52172">
    <property type="entry name" value="CheY-like"/>
    <property type="match status" value="1"/>
</dbReference>
<dbReference type="InterPro" id="IPR036097">
    <property type="entry name" value="HisK_dim/P_sf"/>
</dbReference>
<evidence type="ECO:0000256" key="3">
    <source>
        <dbReference type="ARBA" id="ARBA00022553"/>
    </source>
</evidence>
<dbReference type="PATRIC" id="fig|797114.5.peg.775"/>
<dbReference type="Gene3D" id="3.30.565.10">
    <property type="entry name" value="Histidine kinase-like ATPase, C-terminal domain"/>
    <property type="match status" value="1"/>
</dbReference>
<keyword evidence="4" id="KW-0808">Transferase</keyword>
<dbReference type="Proteomes" id="UP000011626">
    <property type="component" value="Unassembled WGS sequence"/>
</dbReference>
<dbReference type="InterPro" id="IPR050736">
    <property type="entry name" value="Sensor_HK_Regulatory"/>
</dbReference>
<evidence type="ECO:0000313" key="10">
    <source>
        <dbReference type="Proteomes" id="UP000011626"/>
    </source>
</evidence>
<dbReference type="OrthoDB" id="8127at2157"/>
<keyword evidence="5 9" id="KW-0418">Kinase</keyword>
<dbReference type="PANTHER" id="PTHR43711">
    <property type="entry name" value="TWO-COMPONENT HISTIDINE KINASE"/>
    <property type="match status" value="1"/>
</dbReference>
<protein>
    <recommendedName>
        <fullName evidence="2">histidine kinase</fullName>
        <ecNumber evidence="2">2.7.13.3</ecNumber>
    </recommendedName>
</protein>
<dbReference type="PRINTS" id="PR00344">
    <property type="entry name" value="BCTRLSENSOR"/>
</dbReference>
<dbReference type="InterPro" id="IPR000014">
    <property type="entry name" value="PAS"/>
</dbReference>
<dbReference type="Gene3D" id="1.10.287.130">
    <property type="match status" value="1"/>
</dbReference>
<dbReference type="InterPro" id="IPR011006">
    <property type="entry name" value="CheY-like_superfamily"/>
</dbReference>
<dbReference type="Pfam" id="PF00512">
    <property type="entry name" value="HisKA"/>
    <property type="match status" value="1"/>
</dbReference>
<feature type="domain" description="PAS" evidence="8">
    <location>
        <begin position="260"/>
        <end position="333"/>
    </location>
</feature>
<proteinExistence type="predicted"/>
<dbReference type="CDD" id="cd00130">
    <property type="entry name" value="PAS"/>
    <property type="match status" value="1"/>
</dbReference>
<evidence type="ECO:0000256" key="4">
    <source>
        <dbReference type="ARBA" id="ARBA00022679"/>
    </source>
</evidence>
<dbReference type="InterPro" id="IPR013767">
    <property type="entry name" value="PAS_fold"/>
</dbReference>
<dbReference type="Gene3D" id="3.40.50.2300">
    <property type="match status" value="1"/>
</dbReference>
<dbReference type="SUPFAM" id="SSF47384">
    <property type="entry name" value="Homodimeric domain of signal transducing histidine kinase"/>
    <property type="match status" value="1"/>
</dbReference>
<dbReference type="GO" id="GO:0000155">
    <property type="term" value="F:phosphorelay sensor kinase activity"/>
    <property type="evidence" value="ECO:0007669"/>
    <property type="project" value="InterPro"/>
</dbReference>
<gene>
    <name evidence="9" type="ORF">C475_03814</name>
</gene>
<dbReference type="InterPro" id="IPR013656">
    <property type="entry name" value="PAS_4"/>
</dbReference>
<dbReference type="STRING" id="797114.C475_03814"/>
<dbReference type="NCBIfam" id="TIGR00229">
    <property type="entry name" value="sensory_box"/>
    <property type="match status" value="2"/>
</dbReference>
<dbReference type="GO" id="GO:0006355">
    <property type="term" value="P:regulation of DNA-templated transcription"/>
    <property type="evidence" value="ECO:0007669"/>
    <property type="project" value="InterPro"/>
</dbReference>
<keyword evidence="6" id="KW-0902">Two-component regulatory system</keyword>
<feature type="domain" description="Histidine kinase" evidence="7">
    <location>
        <begin position="394"/>
        <end position="601"/>
    </location>
</feature>
<dbReference type="InterPro" id="IPR036890">
    <property type="entry name" value="HATPase_C_sf"/>
</dbReference>
<organism evidence="9 10">
    <name type="scientific">Halosimplex carlsbadense 2-9-1</name>
    <dbReference type="NCBI Taxonomy" id="797114"/>
    <lineage>
        <taxon>Archaea</taxon>
        <taxon>Methanobacteriati</taxon>
        <taxon>Methanobacteriota</taxon>
        <taxon>Stenosarchaea group</taxon>
        <taxon>Halobacteria</taxon>
        <taxon>Halobacteriales</taxon>
        <taxon>Haloarculaceae</taxon>
        <taxon>Halosimplex</taxon>
    </lineage>
</organism>
<keyword evidence="3" id="KW-0597">Phosphoprotein</keyword>
<evidence type="ECO:0000313" key="9">
    <source>
        <dbReference type="EMBL" id="ELZ29313.1"/>
    </source>
</evidence>
<comment type="catalytic activity">
    <reaction evidence="1">
        <text>ATP + protein L-histidine = ADP + protein N-phospho-L-histidine.</text>
        <dbReference type="EC" id="2.7.13.3"/>
    </reaction>
</comment>
<feature type="domain" description="PAS" evidence="8">
    <location>
        <begin position="134"/>
        <end position="205"/>
    </location>
</feature>
<dbReference type="EC" id="2.7.13.3" evidence="2"/>
<evidence type="ECO:0000256" key="1">
    <source>
        <dbReference type="ARBA" id="ARBA00000085"/>
    </source>
</evidence>
<dbReference type="PROSITE" id="PS50112">
    <property type="entry name" value="PAS"/>
    <property type="match status" value="2"/>
</dbReference>
<reference evidence="9 10" key="1">
    <citation type="journal article" date="2014" name="PLoS Genet.">
        <title>Phylogenetically driven sequencing of extremely halophilic archaea reveals strategies for static and dynamic osmo-response.</title>
        <authorList>
            <person name="Becker E.A."/>
            <person name="Seitzer P.M."/>
            <person name="Tritt A."/>
            <person name="Larsen D."/>
            <person name="Krusor M."/>
            <person name="Yao A.I."/>
            <person name="Wu D."/>
            <person name="Madern D."/>
            <person name="Eisen J.A."/>
            <person name="Darling A.E."/>
            <person name="Facciotti M.T."/>
        </authorList>
    </citation>
    <scope>NUCLEOTIDE SEQUENCE [LARGE SCALE GENOMIC DNA]</scope>
    <source>
        <strain evidence="9 10">2-9-1</strain>
    </source>
</reference>
<accession>M0D381</accession>
<dbReference type="PROSITE" id="PS50109">
    <property type="entry name" value="HIS_KIN"/>
    <property type="match status" value="1"/>
</dbReference>
<dbReference type="InterPro" id="IPR035965">
    <property type="entry name" value="PAS-like_dom_sf"/>
</dbReference>
<evidence type="ECO:0000256" key="6">
    <source>
        <dbReference type="ARBA" id="ARBA00023012"/>
    </source>
</evidence>
<dbReference type="Gene3D" id="3.30.450.20">
    <property type="entry name" value="PAS domain"/>
    <property type="match status" value="2"/>
</dbReference>
<comment type="caution">
    <text evidence="9">The sequence shown here is derived from an EMBL/GenBank/DDBJ whole genome shotgun (WGS) entry which is preliminary data.</text>
</comment>
<name>M0D381_9EURY</name>
<dbReference type="AlphaFoldDB" id="M0D381"/>
<dbReference type="SMART" id="SM00387">
    <property type="entry name" value="HATPase_c"/>
    <property type="match status" value="1"/>
</dbReference>
<dbReference type="SMART" id="SM00388">
    <property type="entry name" value="HisKA"/>
    <property type="match status" value="1"/>
</dbReference>
<dbReference type="SUPFAM" id="SSF55785">
    <property type="entry name" value="PYP-like sensor domain (PAS domain)"/>
    <property type="match status" value="2"/>
</dbReference>
<evidence type="ECO:0000256" key="5">
    <source>
        <dbReference type="ARBA" id="ARBA00022777"/>
    </source>
</evidence>
<dbReference type="eggNOG" id="arCOG02389">
    <property type="taxonomic scope" value="Archaea"/>
</dbReference>
<evidence type="ECO:0000259" key="8">
    <source>
        <dbReference type="PROSITE" id="PS50112"/>
    </source>
</evidence>
<keyword evidence="10" id="KW-1185">Reference proteome</keyword>
<dbReference type="RefSeq" id="WP_006882435.1">
    <property type="nucleotide sequence ID" value="NZ_AOIU01000008.1"/>
</dbReference>
<dbReference type="SUPFAM" id="SSF55874">
    <property type="entry name" value="ATPase domain of HSP90 chaperone/DNA topoisomerase II/histidine kinase"/>
    <property type="match status" value="1"/>
</dbReference>
<dbReference type="InterPro" id="IPR004358">
    <property type="entry name" value="Sig_transdc_His_kin-like_C"/>
</dbReference>
<dbReference type="InterPro" id="IPR005467">
    <property type="entry name" value="His_kinase_dom"/>
</dbReference>
<dbReference type="InterPro" id="IPR003594">
    <property type="entry name" value="HATPase_dom"/>
</dbReference>
<dbReference type="EMBL" id="AOIU01000008">
    <property type="protein sequence ID" value="ELZ29313.1"/>
    <property type="molecule type" value="Genomic_DNA"/>
</dbReference>
<evidence type="ECO:0000259" key="7">
    <source>
        <dbReference type="PROSITE" id="PS50109"/>
    </source>
</evidence>
<dbReference type="Pfam" id="PF02518">
    <property type="entry name" value="HATPase_c"/>
    <property type="match status" value="1"/>
</dbReference>
<dbReference type="Pfam" id="PF08448">
    <property type="entry name" value="PAS_4"/>
    <property type="match status" value="1"/>
</dbReference>
<dbReference type="Pfam" id="PF00989">
    <property type="entry name" value="PAS"/>
    <property type="match status" value="1"/>
</dbReference>